<comment type="caution">
    <text evidence="1">The sequence shown here is derived from an EMBL/GenBank/DDBJ whole genome shotgun (WGS) entry which is preliminary data.</text>
</comment>
<evidence type="ECO:0000313" key="2">
    <source>
        <dbReference type="Proteomes" id="UP000356253"/>
    </source>
</evidence>
<dbReference type="Proteomes" id="UP000356253">
    <property type="component" value="Unassembled WGS sequence"/>
</dbReference>
<organism evidence="1 2">
    <name type="scientific">Mesonia oceanica</name>
    <dbReference type="NCBI Taxonomy" id="2687242"/>
    <lineage>
        <taxon>Bacteria</taxon>
        <taxon>Pseudomonadati</taxon>
        <taxon>Bacteroidota</taxon>
        <taxon>Flavobacteriia</taxon>
        <taxon>Flavobacteriales</taxon>
        <taxon>Flavobacteriaceae</taxon>
        <taxon>Mesonia</taxon>
    </lineage>
</organism>
<keyword evidence="2" id="KW-1185">Reference proteome</keyword>
<name>A0AC61Y7Z4_9FLAO</name>
<evidence type="ECO:0000313" key="1">
    <source>
        <dbReference type="EMBL" id="VVV00513.1"/>
    </source>
</evidence>
<gene>
    <name evidence="1" type="ORF">FVB9532_01784</name>
</gene>
<sequence length="276" mass="32604">MKTKNILLFTLALICSTSIIRAQSAEKSQKIKKTIQASYNAKRTAEMPRDSVFKDDHLERYDVYDDNEKIIEYGQYDGEGNIYEVTKIQKDESGNPLKGTIYDSKGNVKKYYTTTIDDNGNVTEFKNYNTENELVYLQKNEYDINGNVTSRIGSNPKSDKVFKTELEYNSKNEMIKKIKYNSDGTVKDTRTYKYDSNGNEIESELFKSNGDYTKFISTYDERNNILTQYWYDKDGTQKHWNNWEYNYDKQGNWITKKRYSNGELGFVWERKIEYYK</sequence>
<protein>
    <submittedName>
        <fullName evidence="1">Uncharacterized protein</fullName>
    </submittedName>
</protein>
<proteinExistence type="predicted"/>
<dbReference type="EMBL" id="CABVMM010000006">
    <property type="protein sequence ID" value="VVV00513.1"/>
    <property type="molecule type" value="Genomic_DNA"/>
</dbReference>
<accession>A0AC61Y7Z4</accession>
<reference evidence="1" key="1">
    <citation type="submission" date="2019-09" db="EMBL/GenBank/DDBJ databases">
        <authorList>
            <person name="Rodrigo-Torres L."/>
            <person name="Arahal R. D."/>
            <person name="Lucena T."/>
        </authorList>
    </citation>
    <scope>NUCLEOTIDE SEQUENCE</scope>
    <source>
        <strain evidence="1">ISS653</strain>
    </source>
</reference>